<sequence>MSFILSNTNSLVSTNPQDKRSNNSIYLDLSGSSFNGSIKVFVIGIQSNGQQKLCTNRGEYFNVQSNKKYILYNTVFEDGCRSCFLQFSKNDPNDVISGMWEADSSNDGRGELLSRGLSLDCDLMGAPDTSNHELACYKKSENVWDSLPLGKSNNSSIYLKMFSCGGNDSCQVQIIGLQNDKEENCTNKSDTFIVSSCNKYMMYNTVYEKGYRNVMLRFFCQNQPQGQWSADSIPESGCITLTGNGFVSGAKNTKDEAFHIDEGNCMTNVRDKGTSTSVYLNLSKSNFGGTVRVSIYGCNGSDECNCTNKCDSFEVSAGKKYMMYNTVNERGYKAAKLVFTNLDGKTVDGVWSPDSAPEGGCIELKGVGGPSGSKNIKDTDFRFDGSGIFVTEMRWKGTDSSVYLNLVDSKFNGSINVSIIGFTDGREENCTNKTDTFSVTAGNKYELYNLVKERGHSNVFLKFVVTDNKTIVGKWSPDYSPESGVIKVTGNEGTSSCSPSHNLSSARVLIKVPYINQLDVAAGCESASATMLLQYYNVSISVHDFIHKHLEVRPWRRENGRQIAAHPDFAFVGDPYKSSGYNCGYGCYAPCIARAMTTVLGYRFQAVSQIGRELKQLVSEHIEKGRPILIWATMNMTNVTNGSSWIIDYPDDKKGQSFQWKGGEHCLVLVGYDNDNYIFNDPYRNNGVCAFPKSRVEKCYNDLGRQSVHVFSLEEIKFDFSTAEKSYEEIQKMALEKENEMLQSLIPGVKLTFDKSYEFTIQGIAKVKVTLKPAVKGTLSKGPSCISIKCGKMKPDLDYKIEHEGNFIKFKKGKNLLDSISGGLQLGDKWFNLSVDMKIPEKKLGEIISKLTLSINDGMLKFSYDFIKNAYIVSIEQKLPTGDLKWIATVELEISLTKKPPNSPNLPPSEAAAIALTALGFCALVAVGAACVAAGPIGVGAAAGSGTAGTVGGTVIAVNFAKDVGAAAASIALICGNLFSGRDPFQQ</sequence>
<accession>A0ABR2KGG0</accession>
<feature type="transmembrane region" description="Helical" evidence="1">
    <location>
        <begin position="911"/>
        <end position="935"/>
    </location>
</feature>
<dbReference type="InterPro" id="IPR039564">
    <property type="entry name" value="Peptidase_C39-like"/>
</dbReference>
<comment type="caution">
    <text evidence="3">The sequence shown here is derived from an EMBL/GenBank/DDBJ whole genome shotgun (WGS) entry which is preliminary data.</text>
</comment>
<keyword evidence="1" id="KW-0812">Transmembrane</keyword>
<proteinExistence type="predicted"/>
<reference evidence="3 4" key="1">
    <citation type="submission" date="2024-04" db="EMBL/GenBank/DDBJ databases">
        <title>Tritrichomonas musculus Genome.</title>
        <authorList>
            <person name="Alves-Ferreira E."/>
            <person name="Grigg M."/>
            <person name="Lorenzi H."/>
            <person name="Galac M."/>
        </authorList>
    </citation>
    <scope>NUCLEOTIDE SEQUENCE [LARGE SCALE GENOMIC DNA]</scope>
    <source>
        <strain evidence="3 4">EAF2021</strain>
    </source>
</reference>
<keyword evidence="4" id="KW-1185">Reference proteome</keyword>
<dbReference type="PANTHER" id="PTHR37806:SF1">
    <property type="entry name" value="PEPTIDASE C39-LIKE DOMAIN-CONTAINING PROTEIN"/>
    <property type="match status" value="1"/>
</dbReference>
<evidence type="ECO:0000256" key="1">
    <source>
        <dbReference type="SAM" id="Phobius"/>
    </source>
</evidence>
<keyword evidence="1" id="KW-1133">Transmembrane helix</keyword>
<evidence type="ECO:0000259" key="2">
    <source>
        <dbReference type="Pfam" id="PF13529"/>
    </source>
</evidence>
<evidence type="ECO:0000313" key="4">
    <source>
        <dbReference type="Proteomes" id="UP001470230"/>
    </source>
</evidence>
<organism evidence="3 4">
    <name type="scientific">Tritrichomonas musculus</name>
    <dbReference type="NCBI Taxonomy" id="1915356"/>
    <lineage>
        <taxon>Eukaryota</taxon>
        <taxon>Metamonada</taxon>
        <taxon>Parabasalia</taxon>
        <taxon>Tritrichomonadida</taxon>
        <taxon>Tritrichomonadidae</taxon>
        <taxon>Tritrichomonas</taxon>
    </lineage>
</organism>
<dbReference type="Proteomes" id="UP001470230">
    <property type="component" value="Unassembled WGS sequence"/>
</dbReference>
<dbReference type="EMBL" id="JAPFFF010000005">
    <property type="protein sequence ID" value="KAK8889893.1"/>
    <property type="molecule type" value="Genomic_DNA"/>
</dbReference>
<feature type="domain" description="Peptidase C39-like" evidence="2">
    <location>
        <begin position="511"/>
        <end position="683"/>
    </location>
</feature>
<keyword evidence="1" id="KW-0472">Membrane</keyword>
<dbReference type="Gene3D" id="3.90.70.10">
    <property type="entry name" value="Cysteine proteinases"/>
    <property type="match status" value="1"/>
</dbReference>
<dbReference type="Pfam" id="PF13529">
    <property type="entry name" value="Peptidase_C39_2"/>
    <property type="match status" value="1"/>
</dbReference>
<dbReference type="PANTHER" id="PTHR37806">
    <property type="entry name" value="LMO0724 PROTEIN"/>
    <property type="match status" value="1"/>
</dbReference>
<name>A0ABR2KGG0_9EUKA</name>
<protein>
    <recommendedName>
        <fullName evidence="2">Peptidase C39-like domain-containing protein</fullName>
    </recommendedName>
</protein>
<evidence type="ECO:0000313" key="3">
    <source>
        <dbReference type="EMBL" id="KAK8889893.1"/>
    </source>
</evidence>
<gene>
    <name evidence="3" type="ORF">M9Y10_034647</name>
</gene>